<dbReference type="RefSeq" id="XP_066078560.1">
    <property type="nucleotide sequence ID" value="XM_066222463.1"/>
</dbReference>
<evidence type="ECO:0008006" key="4">
    <source>
        <dbReference type="Google" id="ProtNLM"/>
    </source>
</evidence>
<evidence type="ECO:0000256" key="1">
    <source>
        <dbReference type="SAM" id="MobiDB-lite"/>
    </source>
</evidence>
<dbReference type="AlphaFoldDB" id="A0AAX4K4Y7"/>
<dbReference type="EMBL" id="CP144106">
    <property type="protein sequence ID" value="WWC91798.1"/>
    <property type="molecule type" value="Genomic_DNA"/>
</dbReference>
<dbReference type="Proteomes" id="UP001355207">
    <property type="component" value="Chromosome 9"/>
</dbReference>
<feature type="region of interest" description="Disordered" evidence="1">
    <location>
        <begin position="36"/>
        <end position="62"/>
    </location>
</feature>
<feature type="region of interest" description="Disordered" evidence="1">
    <location>
        <begin position="344"/>
        <end position="459"/>
    </location>
</feature>
<sequence>MDTHIENTDNWGLLQCQPILASSRCFDRYNHNRLDPRTTRHQPYCGSSAVDPPSTPTHTYNSYSISPLDLQLQTPTHLNHTHGLSDDLESTYSLSNNEPLKPSTPGDHSLYFDLNSDSGSDFESDLNITLESRRNESPNSLQGVLINDNIASTSPDGQAASNPPVLKAEILDPIDTNGSTQQLLSPINIEAPLLVDTPPLAKKKAKKGKLPNRIATDNKCTSGRQQLLANKAKMGRPRKAHVSSKIENSKYANPSTANTPSPTDTKTNRISSKKFKTAPPKVKKTIRQCTPSCDTIKTTSVSVKKDSSIRDTINSSHPQPKSKQDLIPSSDALTTTARCKPKLIDVKPSPKRNTRAIPSRSSKHLSPIACSPPSSSMATNDDYEYQPSPTPSSSLEREEMEALFEKSRPPPKSAKKINLLKRIKEEDEDWEVYSRKKRSVSSSSATDDRPPPINKARGIPYHAGRQEQNVRAQSKYRNKVKARSDKMLCYLRRLFFAFEGKTSTLKTLKYRCEGLKKEFLKEMKDLDEPFVNQKFREFISKDEHDE</sequence>
<evidence type="ECO:0000313" key="2">
    <source>
        <dbReference type="EMBL" id="WWC91798.1"/>
    </source>
</evidence>
<keyword evidence="3" id="KW-1185">Reference proteome</keyword>
<feature type="compositionally biased region" description="Basic residues" evidence="1">
    <location>
        <begin position="271"/>
        <end position="286"/>
    </location>
</feature>
<reference evidence="2 3" key="1">
    <citation type="submission" date="2024-01" db="EMBL/GenBank/DDBJ databases">
        <title>Comparative genomics of Cryptococcus and Kwoniella reveals pathogenesis evolution and contrasting modes of karyotype evolution via chromosome fusion or intercentromeric recombination.</title>
        <authorList>
            <person name="Coelho M.A."/>
            <person name="David-Palma M."/>
            <person name="Shea T."/>
            <person name="Bowers K."/>
            <person name="McGinley-Smith S."/>
            <person name="Mohammad A.W."/>
            <person name="Gnirke A."/>
            <person name="Yurkov A.M."/>
            <person name="Nowrousian M."/>
            <person name="Sun S."/>
            <person name="Cuomo C.A."/>
            <person name="Heitman J."/>
        </authorList>
    </citation>
    <scope>NUCLEOTIDE SEQUENCE [LARGE SCALE GENOMIC DNA]</scope>
    <source>
        <strain evidence="2 3">CBS 6074</strain>
    </source>
</reference>
<feature type="compositionally biased region" description="Polar residues" evidence="1">
    <location>
        <begin position="218"/>
        <end position="228"/>
    </location>
</feature>
<evidence type="ECO:0000313" key="3">
    <source>
        <dbReference type="Proteomes" id="UP001355207"/>
    </source>
</evidence>
<organism evidence="2 3">
    <name type="scientific">Kwoniella dendrophila CBS 6074</name>
    <dbReference type="NCBI Taxonomy" id="1295534"/>
    <lineage>
        <taxon>Eukaryota</taxon>
        <taxon>Fungi</taxon>
        <taxon>Dikarya</taxon>
        <taxon>Basidiomycota</taxon>
        <taxon>Agaricomycotina</taxon>
        <taxon>Tremellomycetes</taxon>
        <taxon>Tremellales</taxon>
        <taxon>Cryptococcaceae</taxon>
        <taxon>Kwoniella</taxon>
    </lineage>
</organism>
<feature type="compositionally biased region" description="Polar residues" evidence="1">
    <location>
        <begin position="310"/>
        <end position="321"/>
    </location>
</feature>
<feature type="compositionally biased region" description="Polar residues" evidence="1">
    <location>
        <begin position="250"/>
        <end position="270"/>
    </location>
</feature>
<protein>
    <recommendedName>
        <fullName evidence="4">BZIP domain-containing protein</fullName>
    </recommendedName>
</protein>
<dbReference type="GeneID" id="91097414"/>
<feature type="region of interest" description="Disordered" evidence="1">
    <location>
        <begin position="77"/>
        <end position="110"/>
    </location>
</feature>
<accession>A0AAX4K4Y7</accession>
<name>A0AAX4K4Y7_9TREE</name>
<gene>
    <name evidence="2" type="ORF">L201_006745</name>
</gene>
<feature type="compositionally biased region" description="Basic residues" evidence="1">
    <location>
        <begin position="233"/>
        <end position="242"/>
    </location>
</feature>
<feature type="region of interest" description="Disordered" evidence="1">
    <location>
        <begin position="202"/>
        <end position="331"/>
    </location>
</feature>
<proteinExistence type="predicted"/>